<keyword evidence="4 8" id="KW-0732">Signal</keyword>
<evidence type="ECO:0000256" key="3">
    <source>
        <dbReference type="ARBA" id="ARBA00022525"/>
    </source>
</evidence>
<dbReference type="PANTHER" id="PTHR15258:SF2">
    <property type="entry name" value="FIBROBLAST GROWTH FACTOR-BINDING PROTEIN 1"/>
    <property type="match status" value="1"/>
</dbReference>
<keyword evidence="10" id="KW-1185">Reference proteome</keyword>
<dbReference type="Proteomes" id="UP000472260">
    <property type="component" value="Unassembled WGS sequence"/>
</dbReference>
<evidence type="ECO:0000256" key="6">
    <source>
        <dbReference type="ARBA" id="ARBA00023183"/>
    </source>
</evidence>
<reference evidence="9" key="1">
    <citation type="submission" date="2025-08" db="UniProtKB">
        <authorList>
            <consortium name="Ensembl"/>
        </authorList>
    </citation>
    <scope>IDENTIFICATION</scope>
</reference>
<evidence type="ECO:0000256" key="8">
    <source>
        <dbReference type="SAM" id="SignalP"/>
    </source>
</evidence>
<keyword evidence="6" id="KW-0340">Growth factor binding</keyword>
<feature type="chain" id="PRO_5025532654" evidence="8">
    <location>
        <begin position="23"/>
        <end position="215"/>
    </location>
</feature>
<reference evidence="9" key="2">
    <citation type="submission" date="2025-09" db="UniProtKB">
        <authorList>
            <consortium name="Ensembl"/>
        </authorList>
    </citation>
    <scope>IDENTIFICATION</scope>
</reference>
<dbReference type="GO" id="GO:0019838">
    <property type="term" value="F:growth factor binding"/>
    <property type="evidence" value="ECO:0007669"/>
    <property type="project" value="UniProtKB-KW"/>
</dbReference>
<evidence type="ECO:0000313" key="9">
    <source>
        <dbReference type="Ensembl" id="ENSSANP00000045611.1"/>
    </source>
</evidence>
<accession>A0A671NQB5</accession>
<keyword evidence="5" id="KW-1015">Disulfide bond</keyword>
<evidence type="ECO:0000256" key="1">
    <source>
        <dbReference type="ARBA" id="ARBA00004613"/>
    </source>
</evidence>
<keyword evidence="3" id="KW-0964">Secreted</keyword>
<proteinExistence type="inferred from homology"/>
<name>A0A671NQB5_9TELE</name>
<evidence type="ECO:0000313" key="10">
    <source>
        <dbReference type="Proteomes" id="UP000472260"/>
    </source>
</evidence>
<evidence type="ECO:0000256" key="2">
    <source>
        <dbReference type="ARBA" id="ARBA00008326"/>
    </source>
</evidence>
<organism evidence="9 10">
    <name type="scientific">Sinocyclocheilus anshuiensis</name>
    <dbReference type="NCBI Taxonomy" id="1608454"/>
    <lineage>
        <taxon>Eukaryota</taxon>
        <taxon>Metazoa</taxon>
        <taxon>Chordata</taxon>
        <taxon>Craniata</taxon>
        <taxon>Vertebrata</taxon>
        <taxon>Euteleostomi</taxon>
        <taxon>Actinopterygii</taxon>
        <taxon>Neopterygii</taxon>
        <taxon>Teleostei</taxon>
        <taxon>Ostariophysi</taxon>
        <taxon>Cypriniformes</taxon>
        <taxon>Cyprinidae</taxon>
        <taxon>Cyprininae</taxon>
        <taxon>Sinocyclocheilus</taxon>
    </lineage>
</organism>
<feature type="region of interest" description="Disordered" evidence="7">
    <location>
        <begin position="25"/>
        <end position="56"/>
    </location>
</feature>
<dbReference type="GO" id="GO:0005576">
    <property type="term" value="C:extracellular region"/>
    <property type="evidence" value="ECO:0007669"/>
    <property type="project" value="UniProtKB-SubCell"/>
</dbReference>
<comment type="similarity">
    <text evidence="2">Belongs to the fibroblast growth factor-binding protein family.</text>
</comment>
<dbReference type="PANTHER" id="PTHR15258">
    <property type="entry name" value="FGF BINDING PROTEIN-RELATED"/>
    <property type="match status" value="1"/>
</dbReference>
<comment type="subcellular location">
    <subcellularLocation>
        <location evidence="1">Secreted</location>
    </subcellularLocation>
</comment>
<dbReference type="Ensembl" id="ENSSANT00000048524.1">
    <property type="protein sequence ID" value="ENSSANP00000045611.1"/>
    <property type="gene ID" value="ENSSANG00000023037.1"/>
</dbReference>
<dbReference type="Pfam" id="PF06473">
    <property type="entry name" value="FGF-BP1"/>
    <property type="match status" value="1"/>
</dbReference>
<sequence>MRAVCSAAFLLVCFIWATNAQAQNSSNQGNGINHIESTQNSRQQQPQKGSDNNVSVQKGKFTTKDKAQCSWVARGEDKYTMTVTCKPGNGDGFTCKYTAKPATCTEYGSNPEGYWKQVARSVKKQKKLCADPRAMIRTGMCKRAPLDAHFKLSETSQAKPLKTEKTPIATNTTPLDTKRQCTERIDHSEVAKEKCGDSWASLCAFLFTVIQSGTC</sequence>
<dbReference type="InterPro" id="IPR010510">
    <property type="entry name" value="FGF1-bd"/>
</dbReference>
<feature type="signal peptide" evidence="8">
    <location>
        <begin position="1"/>
        <end position="22"/>
    </location>
</feature>
<dbReference type="GO" id="GO:0007267">
    <property type="term" value="P:cell-cell signaling"/>
    <property type="evidence" value="ECO:0007669"/>
    <property type="project" value="TreeGrafter"/>
</dbReference>
<protein>
    <submittedName>
        <fullName evidence="9">Fibroblast growth factor binding protein 1b</fullName>
    </submittedName>
</protein>
<evidence type="ECO:0000256" key="7">
    <source>
        <dbReference type="SAM" id="MobiDB-lite"/>
    </source>
</evidence>
<evidence type="ECO:0000256" key="5">
    <source>
        <dbReference type="ARBA" id="ARBA00023157"/>
    </source>
</evidence>
<dbReference type="AlphaFoldDB" id="A0A671NQB5"/>
<feature type="compositionally biased region" description="Polar residues" evidence="7">
    <location>
        <begin position="35"/>
        <end position="56"/>
    </location>
</feature>
<evidence type="ECO:0000256" key="4">
    <source>
        <dbReference type="ARBA" id="ARBA00022729"/>
    </source>
</evidence>